<accession>E7GGB7</accession>
<gene>
    <name evidence="1" type="ORF">HMPREF9488_03810</name>
</gene>
<proteinExistence type="predicted"/>
<dbReference type="AlphaFoldDB" id="E7GGB7"/>
<organism evidence="1 2">
    <name type="scientific">Coprobacillus cateniformis</name>
    <dbReference type="NCBI Taxonomy" id="100884"/>
    <lineage>
        <taxon>Bacteria</taxon>
        <taxon>Bacillati</taxon>
        <taxon>Bacillota</taxon>
        <taxon>Erysipelotrichia</taxon>
        <taxon>Erysipelotrichales</taxon>
        <taxon>Coprobacillaceae</taxon>
        <taxon>Coprobacillus</taxon>
    </lineage>
</organism>
<evidence type="ECO:0000313" key="1">
    <source>
        <dbReference type="EMBL" id="EFW02927.1"/>
    </source>
</evidence>
<dbReference type="RefSeq" id="WP_008790892.1">
    <property type="nucleotide sequence ID" value="NZ_AKCB01000008.1"/>
</dbReference>
<dbReference type="Proteomes" id="UP000003157">
    <property type="component" value="Unassembled WGS sequence"/>
</dbReference>
<sequence>MSKEENIKDLVLIQLNEDMACIKERIEEYIQGFNSYTFEEKLMFGQGIMTCVDNARYTLFILERVNLFSKQEKDKLANIIKKELLDLNSMISIVL</sequence>
<dbReference type="GeneID" id="78231642"/>
<keyword evidence="2" id="KW-1185">Reference proteome</keyword>
<evidence type="ECO:0000313" key="2">
    <source>
        <dbReference type="Proteomes" id="UP000003157"/>
    </source>
</evidence>
<reference evidence="1 2" key="1">
    <citation type="submission" date="2010-12" db="EMBL/GenBank/DDBJ databases">
        <title>The Genome Sequence of Coprobacillus sp. strain 29_1.</title>
        <authorList>
            <consortium name="The Broad Institute Genome Sequencing Platform"/>
            <person name="Earl A."/>
            <person name="Ward D."/>
            <person name="Feldgarden M."/>
            <person name="Gevers D."/>
            <person name="Daigneault M."/>
            <person name="Sibley C.D."/>
            <person name="White A."/>
            <person name="Strauss J."/>
            <person name="Allen-Vercoe E."/>
            <person name="Young S.K."/>
            <person name="Zeng Q."/>
            <person name="Gargeya S."/>
            <person name="Fitzgerald M."/>
            <person name="Haas B."/>
            <person name="Abouelleil A."/>
            <person name="Alvarado L."/>
            <person name="Arachchi H.M."/>
            <person name="Berlin A."/>
            <person name="Brown A."/>
            <person name="Chapman S.B."/>
            <person name="Chen Z."/>
            <person name="Dunbar C."/>
            <person name="Freedman E."/>
            <person name="Gearin G."/>
            <person name="Gellesch M."/>
            <person name="Goldberg J."/>
            <person name="Griggs A."/>
            <person name="Gujja S."/>
            <person name="Heilman E."/>
            <person name="Heiman D."/>
            <person name="Howarth C."/>
            <person name="Larson L."/>
            <person name="Lui A."/>
            <person name="MacDonald P.J.P."/>
            <person name="Mehta T."/>
            <person name="Montmayeur A."/>
            <person name="Murphy C."/>
            <person name="Neiman D."/>
            <person name="Pearson M."/>
            <person name="Priest M."/>
            <person name="Roberts A."/>
            <person name="Saif S."/>
            <person name="Shea T."/>
            <person name="Shenoy N."/>
            <person name="Sisk P."/>
            <person name="Stolte C."/>
            <person name="Sykes S."/>
            <person name="White J."/>
            <person name="Yandava C."/>
            <person name="Nusbaum C."/>
            <person name="Birren B."/>
        </authorList>
    </citation>
    <scope>NUCLEOTIDE SEQUENCE [LARGE SCALE GENOMIC DNA]</scope>
    <source>
        <strain evidence="1 2">29_1</strain>
    </source>
</reference>
<protein>
    <submittedName>
        <fullName evidence="1">Uncharacterized protein</fullName>
    </submittedName>
</protein>
<dbReference type="HOGENOM" id="CLU_2368024_0_0_9"/>
<comment type="caution">
    <text evidence="1">The sequence shown here is derived from an EMBL/GenBank/DDBJ whole genome shotgun (WGS) entry which is preliminary data.</text>
</comment>
<name>E7GGB7_9FIRM</name>
<dbReference type="EMBL" id="ADKX01000058">
    <property type="protein sequence ID" value="EFW02927.1"/>
    <property type="molecule type" value="Genomic_DNA"/>
</dbReference>